<evidence type="ECO:0000256" key="2">
    <source>
        <dbReference type="ARBA" id="ARBA00022527"/>
    </source>
</evidence>
<dbReference type="PANTHER" id="PTHR43289:SF6">
    <property type="entry name" value="SERINE_THREONINE-PROTEIN KINASE NEKL-3"/>
    <property type="match status" value="1"/>
</dbReference>
<dbReference type="Pfam" id="PF00069">
    <property type="entry name" value="Pkinase"/>
    <property type="match status" value="1"/>
</dbReference>
<evidence type="ECO:0000256" key="1">
    <source>
        <dbReference type="ARBA" id="ARBA00012513"/>
    </source>
</evidence>
<feature type="compositionally biased region" description="Gly residues" evidence="8">
    <location>
        <begin position="404"/>
        <end position="420"/>
    </location>
</feature>
<dbReference type="PROSITE" id="PS00108">
    <property type="entry name" value="PROTEIN_KINASE_ST"/>
    <property type="match status" value="1"/>
</dbReference>
<feature type="region of interest" description="Disordered" evidence="8">
    <location>
        <begin position="388"/>
        <end position="529"/>
    </location>
</feature>
<organism evidence="10 11">
    <name type="scientific">Sphaerisporangium rhizosphaerae</name>
    <dbReference type="NCBI Taxonomy" id="2269375"/>
    <lineage>
        <taxon>Bacteria</taxon>
        <taxon>Bacillati</taxon>
        <taxon>Actinomycetota</taxon>
        <taxon>Actinomycetes</taxon>
        <taxon>Streptosporangiales</taxon>
        <taxon>Streptosporangiaceae</taxon>
        <taxon>Sphaerisporangium</taxon>
    </lineage>
</organism>
<dbReference type="InterPro" id="IPR011009">
    <property type="entry name" value="Kinase-like_dom_sf"/>
</dbReference>
<keyword evidence="2" id="KW-0723">Serine/threonine-protein kinase</keyword>
<dbReference type="Proteomes" id="UP001596496">
    <property type="component" value="Unassembled WGS sequence"/>
</dbReference>
<accession>A0ABW2P8F4</accession>
<keyword evidence="4 7" id="KW-0547">Nucleotide-binding</keyword>
<gene>
    <name evidence="10" type="ORF">ACFQSB_20050</name>
</gene>
<evidence type="ECO:0000256" key="4">
    <source>
        <dbReference type="ARBA" id="ARBA00022741"/>
    </source>
</evidence>
<dbReference type="RefSeq" id="WP_380828289.1">
    <property type="nucleotide sequence ID" value="NZ_JBHTCG010000012.1"/>
</dbReference>
<protein>
    <recommendedName>
        <fullName evidence="1">non-specific serine/threonine protein kinase</fullName>
        <ecNumber evidence="1">2.7.11.1</ecNumber>
    </recommendedName>
</protein>
<reference evidence="11" key="1">
    <citation type="journal article" date="2019" name="Int. J. Syst. Evol. Microbiol.">
        <title>The Global Catalogue of Microorganisms (GCM) 10K type strain sequencing project: providing services to taxonomists for standard genome sequencing and annotation.</title>
        <authorList>
            <consortium name="The Broad Institute Genomics Platform"/>
            <consortium name="The Broad Institute Genome Sequencing Center for Infectious Disease"/>
            <person name="Wu L."/>
            <person name="Ma J."/>
        </authorList>
    </citation>
    <scope>NUCLEOTIDE SEQUENCE [LARGE SCALE GENOMIC DNA]</scope>
    <source>
        <strain evidence="11">CECT 7649</strain>
    </source>
</reference>
<feature type="domain" description="Protein kinase" evidence="9">
    <location>
        <begin position="15"/>
        <end position="272"/>
    </location>
</feature>
<evidence type="ECO:0000256" key="7">
    <source>
        <dbReference type="PROSITE-ProRule" id="PRU10141"/>
    </source>
</evidence>
<comment type="caution">
    <text evidence="10">The sequence shown here is derived from an EMBL/GenBank/DDBJ whole genome shotgun (WGS) entry which is preliminary data.</text>
</comment>
<dbReference type="EMBL" id="JBHTCG010000012">
    <property type="protein sequence ID" value="MFC7384515.1"/>
    <property type="molecule type" value="Genomic_DNA"/>
</dbReference>
<name>A0ABW2P8F4_9ACTN</name>
<keyword evidence="3 10" id="KW-0808">Transferase</keyword>
<dbReference type="GO" id="GO:0004674">
    <property type="term" value="F:protein serine/threonine kinase activity"/>
    <property type="evidence" value="ECO:0007669"/>
    <property type="project" value="UniProtKB-EC"/>
</dbReference>
<keyword evidence="5 10" id="KW-0418">Kinase</keyword>
<evidence type="ECO:0000313" key="11">
    <source>
        <dbReference type="Proteomes" id="UP001596496"/>
    </source>
</evidence>
<evidence type="ECO:0000259" key="9">
    <source>
        <dbReference type="PROSITE" id="PS50011"/>
    </source>
</evidence>
<dbReference type="PROSITE" id="PS00107">
    <property type="entry name" value="PROTEIN_KINASE_ATP"/>
    <property type="match status" value="1"/>
</dbReference>
<dbReference type="SUPFAM" id="SSF56112">
    <property type="entry name" value="Protein kinase-like (PK-like)"/>
    <property type="match status" value="1"/>
</dbReference>
<dbReference type="PANTHER" id="PTHR43289">
    <property type="entry name" value="MITOGEN-ACTIVATED PROTEIN KINASE KINASE KINASE 20-RELATED"/>
    <property type="match status" value="1"/>
</dbReference>
<keyword evidence="11" id="KW-1185">Reference proteome</keyword>
<feature type="binding site" evidence="7">
    <location>
        <position position="44"/>
    </location>
    <ligand>
        <name>ATP</name>
        <dbReference type="ChEBI" id="CHEBI:30616"/>
    </ligand>
</feature>
<evidence type="ECO:0000313" key="10">
    <source>
        <dbReference type="EMBL" id="MFC7384515.1"/>
    </source>
</evidence>
<keyword evidence="6 7" id="KW-0067">ATP-binding</keyword>
<dbReference type="InterPro" id="IPR017441">
    <property type="entry name" value="Protein_kinase_ATP_BS"/>
</dbReference>
<sequence>MADTCSSGRVVAGRYRLLEPLGQGGMGVVWRAVDELLLREVAVKELLGSAELTQPEREIFTTRTFREARAAGRLSHPGVAAVYDVFEDDGHPWIVMQLVPSRTLGAIVREDGALPPGRVAEIGLQVLAALTAAHEAGVLHRDVKPDNVLVTADGNAVLTDFGIATLEEDSPVTRTGTLVGTPAFIAPERALGGRAERASDLWSLGVTLYFAVEGRSPFQRGHMLATLAAVLYQEAAPFQSAGALAPVIEGLLVKDPAVRMRAPEVVRLLGEVASGRATEPVGVPTAVSARMPIPEAGAGPVRVSTSGTGVVSGPGGLSRPMAMAGRALSPEAVSLPAPRRLFAAAGATLLLGGLVVGGLAYLRPAVDQGMAAAPEAVRVTVAPSRPVAEERGIGGERVADRTGEGAGRAPGGRGSAGSRGGAARPEAVSLLGGGRPEGVRSVKKAPGGPSGAGRAKKHGEAKGPGGGKGAGKEKGSGKGKGEGGKGGGAKGKGSARKPDRPGIPGISAIPGKPAKAGEKARGGAKGKFH</sequence>
<dbReference type="InterPro" id="IPR008271">
    <property type="entry name" value="Ser/Thr_kinase_AS"/>
</dbReference>
<dbReference type="Gene3D" id="3.30.200.20">
    <property type="entry name" value="Phosphorylase Kinase, domain 1"/>
    <property type="match status" value="1"/>
</dbReference>
<proteinExistence type="predicted"/>
<feature type="compositionally biased region" description="Basic and acidic residues" evidence="8">
    <location>
        <begin position="388"/>
        <end position="403"/>
    </location>
</feature>
<evidence type="ECO:0000256" key="6">
    <source>
        <dbReference type="ARBA" id="ARBA00022840"/>
    </source>
</evidence>
<dbReference type="PROSITE" id="PS50011">
    <property type="entry name" value="PROTEIN_KINASE_DOM"/>
    <property type="match status" value="1"/>
</dbReference>
<dbReference type="InterPro" id="IPR000719">
    <property type="entry name" value="Prot_kinase_dom"/>
</dbReference>
<dbReference type="CDD" id="cd14014">
    <property type="entry name" value="STKc_PknB_like"/>
    <property type="match status" value="1"/>
</dbReference>
<feature type="compositionally biased region" description="Basic and acidic residues" evidence="8">
    <location>
        <begin position="470"/>
        <end position="483"/>
    </location>
</feature>
<dbReference type="SMART" id="SM00220">
    <property type="entry name" value="S_TKc"/>
    <property type="match status" value="1"/>
</dbReference>
<evidence type="ECO:0000256" key="3">
    <source>
        <dbReference type="ARBA" id="ARBA00022679"/>
    </source>
</evidence>
<dbReference type="EC" id="2.7.11.1" evidence="1"/>
<evidence type="ECO:0000256" key="5">
    <source>
        <dbReference type="ARBA" id="ARBA00022777"/>
    </source>
</evidence>
<evidence type="ECO:0000256" key="8">
    <source>
        <dbReference type="SAM" id="MobiDB-lite"/>
    </source>
</evidence>
<dbReference type="Gene3D" id="1.10.510.10">
    <property type="entry name" value="Transferase(Phosphotransferase) domain 1"/>
    <property type="match status" value="1"/>
</dbReference>